<reference evidence="1 3" key="1">
    <citation type="submission" date="2015-09" db="EMBL/GenBank/DDBJ databases">
        <authorList>
            <consortium name="Pathogen Informatics"/>
        </authorList>
    </citation>
    <scope>NUCLEOTIDE SEQUENCE [LARGE SCALE GENOMIC DNA]</scope>
    <source>
        <strain evidence="1 3">2789STDY5834846</strain>
    </source>
</reference>
<name>A0A174N2S4_9BACE</name>
<evidence type="ECO:0000313" key="1">
    <source>
        <dbReference type="EMBL" id="CUP40259.1"/>
    </source>
</evidence>
<organism evidence="1 3">
    <name type="scientific">Bacteroides faecis</name>
    <dbReference type="NCBI Taxonomy" id="674529"/>
    <lineage>
        <taxon>Bacteria</taxon>
        <taxon>Pseudomonadati</taxon>
        <taxon>Bacteroidota</taxon>
        <taxon>Bacteroidia</taxon>
        <taxon>Bacteroidales</taxon>
        <taxon>Bacteroidaceae</taxon>
        <taxon>Bacteroides</taxon>
    </lineage>
</organism>
<evidence type="ECO:0000313" key="2">
    <source>
        <dbReference type="EMBL" id="VYT09010.1"/>
    </source>
</evidence>
<proteinExistence type="predicted"/>
<reference evidence="2" key="2">
    <citation type="submission" date="2019-11" db="EMBL/GenBank/DDBJ databases">
        <authorList>
            <person name="Feng L."/>
        </authorList>
    </citation>
    <scope>NUCLEOTIDE SEQUENCE</scope>
    <source>
        <strain evidence="2">BfaecisLFYP10</strain>
    </source>
</reference>
<sequence length="36" mass="4093">MDKSSKNNLKNDNIPSKNDKMKILTKEFHLLCCIGA</sequence>
<dbReference type="EMBL" id="CZAE01000011">
    <property type="protein sequence ID" value="CUP40259.1"/>
    <property type="molecule type" value="Genomic_DNA"/>
</dbReference>
<accession>A0A174N2S4</accession>
<dbReference type="AlphaFoldDB" id="A0A174N2S4"/>
<accession>A0A6N2TT40</accession>
<dbReference type="Proteomes" id="UP000095606">
    <property type="component" value="Unassembled WGS sequence"/>
</dbReference>
<dbReference type="EMBL" id="CACRSZ010000038">
    <property type="protein sequence ID" value="VYT09010.1"/>
    <property type="molecule type" value="Genomic_DNA"/>
</dbReference>
<gene>
    <name evidence="2" type="ORF">BFLFYP10_01475</name>
    <name evidence="1" type="ORF">ERS852461_02494</name>
</gene>
<evidence type="ECO:0000313" key="3">
    <source>
        <dbReference type="Proteomes" id="UP000095606"/>
    </source>
</evidence>
<protein>
    <submittedName>
        <fullName evidence="1">Uncharacterized protein</fullName>
    </submittedName>
</protein>